<dbReference type="Pfam" id="PF13191">
    <property type="entry name" value="AAA_16"/>
    <property type="match status" value="1"/>
</dbReference>
<dbReference type="PROSITE" id="PS50043">
    <property type="entry name" value="HTH_LUXR_2"/>
    <property type="match status" value="1"/>
</dbReference>
<name>A0A3N0DV47_9ACTN</name>
<dbReference type="InterPro" id="IPR036388">
    <property type="entry name" value="WH-like_DNA-bd_sf"/>
</dbReference>
<dbReference type="InterPro" id="IPR027417">
    <property type="entry name" value="P-loop_NTPase"/>
</dbReference>
<dbReference type="Gene3D" id="1.25.40.10">
    <property type="entry name" value="Tetratricopeptide repeat domain"/>
    <property type="match status" value="1"/>
</dbReference>
<gene>
    <name evidence="4" type="ORF">EFL95_10880</name>
</gene>
<dbReference type="InterPro" id="IPR000792">
    <property type="entry name" value="Tscrpt_reg_LuxR_C"/>
</dbReference>
<evidence type="ECO:0000259" key="3">
    <source>
        <dbReference type="PROSITE" id="PS50043"/>
    </source>
</evidence>
<dbReference type="PANTHER" id="PTHR16305:SF35">
    <property type="entry name" value="TRANSCRIPTIONAL ACTIVATOR DOMAIN"/>
    <property type="match status" value="1"/>
</dbReference>
<dbReference type="GO" id="GO:0006355">
    <property type="term" value="P:regulation of DNA-templated transcription"/>
    <property type="evidence" value="ECO:0007669"/>
    <property type="project" value="InterPro"/>
</dbReference>
<dbReference type="InterPro" id="IPR011990">
    <property type="entry name" value="TPR-like_helical_dom_sf"/>
</dbReference>
<dbReference type="OrthoDB" id="5476461at2"/>
<proteinExistence type="predicted"/>
<dbReference type="PANTHER" id="PTHR16305">
    <property type="entry name" value="TESTICULAR SOLUBLE ADENYLYL CYCLASE"/>
    <property type="match status" value="1"/>
</dbReference>
<keyword evidence="2" id="KW-0067">ATP-binding</keyword>
<protein>
    <submittedName>
        <fullName evidence="4">LuxR family transcriptional regulator</fullName>
    </submittedName>
</protein>
<dbReference type="SUPFAM" id="SSF46894">
    <property type="entry name" value="C-terminal effector domain of the bipartite response regulators"/>
    <property type="match status" value="1"/>
</dbReference>
<sequence>MELLERGSCLGALDEYAADAMSGRGRLVLITGEAGIGKTAVVDAFHAARPELSWWWGACDGGFTPRPLGPLHEIATTVGGRLRDLCREDADRNELFAEFLAAVEDAPSTPVVVVEDLHWADEATLDWLGHLSRRLGHLGALVLATYREDEASDSLLTDVMGRIATHGSTRRMQLAPLSIGAVEKLAPDQAAELHELTGGNPFYLGEVLALGSADVPPSVADLVRARLQHLSAPAQRILAAASVLGRPGLASTFAAVAGTAAHHVDECVGSGTLVPVERGFAFRHELIRRAVEQTIPSYQATELHRITLIALQQEGADVAELTHHAYGAGDGVAVLRYAPEAGRIAAAASAHREATIQFGRALEFADDLGPAQLADIEEALAESLSARDHWADAGPHWERTIELRRSLGAPVDLARALRRYGVALWRLCRTDECRVAEAEAYELMRDADDSAERALVLYSRGNSEDATPAERRAAFDEAERIGKDLDDHALIGRVKMGQAFSESEGGVIDFGLLEEALEHALQTDDSYLTACIYTNLYEGSVDVLALDAYSDRYESFLAYAFDHEQHTYSVCMRGSRVYELMRRGHNAEAVELALLTMTETISPVNRMHLGVGLTQAGFRLGLPEAREWLEQTWELGSGNDETFWLIQIATCAAQGAWLTGDLGLVDERVLDVYRRGITNDPWKQGELSAWLQRLGYEVEDSDRFPVPFSLEQSGDHLAAAEFWRELGCPFEEAVNLTWTGDNDARLRAVEIFTSIGADPAVTRVRELLAEDGVRVPAQRGPRAATAAHPAGLTAREAEVLELLSERLTNAEIADRLVLSPRTVDRHVSSVLAKLGVSKRSEAAAYAATQSG</sequence>
<dbReference type="GO" id="GO:0005737">
    <property type="term" value="C:cytoplasm"/>
    <property type="evidence" value="ECO:0007669"/>
    <property type="project" value="TreeGrafter"/>
</dbReference>
<evidence type="ECO:0000256" key="2">
    <source>
        <dbReference type="ARBA" id="ARBA00022840"/>
    </source>
</evidence>
<dbReference type="InterPro" id="IPR041664">
    <property type="entry name" value="AAA_16"/>
</dbReference>
<dbReference type="SMART" id="SM00421">
    <property type="entry name" value="HTH_LUXR"/>
    <property type="match status" value="1"/>
</dbReference>
<keyword evidence="1" id="KW-0547">Nucleotide-binding</keyword>
<evidence type="ECO:0000313" key="5">
    <source>
        <dbReference type="Proteomes" id="UP000277094"/>
    </source>
</evidence>
<accession>A0A3N0DV47</accession>
<dbReference type="PRINTS" id="PR00038">
    <property type="entry name" value="HTHLUXR"/>
</dbReference>
<dbReference type="Gene3D" id="1.10.10.10">
    <property type="entry name" value="Winged helix-like DNA-binding domain superfamily/Winged helix DNA-binding domain"/>
    <property type="match status" value="1"/>
</dbReference>
<organism evidence="4 5">
    <name type="scientific">Nocardioides marmorisolisilvae</name>
    <dbReference type="NCBI Taxonomy" id="1542737"/>
    <lineage>
        <taxon>Bacteria</taxon>
        <taxon>Bacillati</taxon>
        <taxon>Actinomycetota</taxon>
        <taxon>Actinomycetes</taxon>
        <taxon>Propionibacteriales</taxon>
        <taxon>Nocardioidaceae</taxon>
        <taxon>Nocardioides</taxon>
    </lineage>
</organism>
<dbReference type="AlphaFoldDB" id="A0A3N0DV47"/>
<dbReference type="Pfam" id="PF00196">
    <property type="entry name" value="GerE"/>
    <property type="match status" value="1"/>
</dbReference>
<reference evidence="4 5" key="1">
    <citation type="submission" date="2018-11" db="EMBL/GenBank/DDBJ databases">
        <authorList>
            <person name="Li F."/>
        </authorList>
    </citation>
    <scope>NUCLEOTIDE SEQUENCE [LARGE SCALE GENOMIC DNA]</scope>
    <source>
        <strain evidence="4 5">KIS18-7</strain>
    </source>
</reference>
<dbReference type="Proteomes" id="UP000277094">
    <property type="component" value="Unassembled WGS sequence"/>
</dbReference>
<dbReference type="RefSeq" id="WP_123233982.1">
    <property type="nucleotide sequence ID" value="NZ_RJSG01000002.1"/>
</dbReference>
<dbReference type="GO" id="GO:0005524">
    <property type="term" value="F:ATP binding"/>
    <property type="evidence" value="ECO:0007669"/>
    <property type="project" value="UniProtKB-KW"/>
</dbReference>
<dbReference type="GO" id="GO:0004016">
    <property type="term" value="F:adenylate cyclase activity"/>
    <property type="evidence" value="ECO:0007669"/>
    <property type="project" value="TreeGrafter"/>
</dbReference>
<dbReference type="InterPro" id="IPR016032">
    <property type="entry name" value="Sig_transdc_resp-reg_C-effctor"/>
</dbReference>
<feature type="domain" description="HTH luxR-type" evidence="3">
    <location>
        <begin position="785"/>
        <end position="850"/>
    </location>
</feature>
<dbReference type="EMBL" id="RJSG01000002">
    <property type="protein sequence ID" value="RNL79480.1"/>
    <property type="molecule type" value="Genomic_DNA"/>
</dbReference>
<evidence type="ECO:0000256" key="1">
    <source>
        <dbReference type="ARBA" id="ARBA00022741"/>
    </source>
</evidence>
<dbReference type="SUPFAM" id="SSF48452">
    <property type="entry name" value="TPR-like"/>
    <property type="match status" value="1"/>
</dbReference>
<comment type="caution">
    <text evidence="4">The sequence shown here is derived from an EMBL/GenBank/DDBJ whole genome shotgun (WGS) entry which is preliminary data.</text>
</comment>
<keyword evidence="5" id="KW-1185">Reference proteome</keyword>
<evidence type="ECO:0000313" key="4">
    <source>
        <dbReference type="EMBL" id="RNL79480.1"/>
    </source>
</evidence>
<dbReference type="SUPFAM" id="SSF52540">
    <property type="entry name" value="P-loop containing nucleoside triphosphate hydrolases"/>
    <property type="match status" value="1"/>
</dbReference>
<dbReference type="CDD" id="cd06170">
    <property type="entry name" value="LuxR_C_like"/>
    <property type="match status" value="1"/>
</dbReference>
<dbReference type="GO" id="GO:0003677">
    <property type="term" value="F:DNA binding"/>
    <property type="evidence" value="ECO:0007669"/>
    <property type="project" value="InterPro"/>
</dbReference>